<dbReference type="FunFam" id="4.10.1000.10:FF:000002">
    <property type="entry name" value="Zinc finger protein 36, C3H1 type-like 1"/>
    <property type="match status" value="1"/>
</dbReference>
<evidence type="ECO:0000256" key="4">
    <source>
        <dbReference type="ARBA" id="ARBA00022833"/>
    </source>
</evidence>
<evidence type="ECO:0000259" key="7">
    <source>
        <dbReference type="PROSITE" id="PS50103"/>
    </source>
</evidence>
<accession>A0A6J0L0M2</accession>
<evidence type="ECO:0000256" key="5">
    <source>
        <dbReference type="PROSITE-ProRule" id="PRU00723"/>
    </source>
</evidence>
<feature type="compositionally biased region" description="Polar residues" evidence="6">
    <location>
        <begin position="155"/>
        <end position="165"/>
    </location>
</feature>
<dbReference type="GO" id="GO:0008270">
    <property type="term" value="F:zinc ion binding"/>
    <property type="evidence" value="ECO:0007669"/>
    <property type="project" value="UniProtKB-KW"/>
</dbReference>
<dbReference type="PROSITE" id="PS50103">
    <property type="entry name" value="ZF_C3H1"/>
    <property type="match status" value="2"/>
</dbReference>
<gene>
    <name evidence="9" type="primary">LOC108824440</name>
</gene>
<dbReference type="AlphaFoldDB" id="A0A6J0L0M2"/>
<dbReference type="KEGG" id="rsz:108824440"/>
<feature type="compositionally biased region" description="Gly residues" evidence="6">
    <location>
        <begin position="174"/>
        <end position="183"/>
    </location>
</feature>
<feature type="domain" description="C3H1-type" evidence="7">
    <location>
        <begin position="272"/>
        <end position="300"/>
    </location>
</feature>
<protein>
    <submittedName>
        <fullName evidence="9">Zinc finger CCCH domain-containing protein 15</fullName>
    </submittedName>
</protein>
<dbReference type="Pfam" id="PF00642">
    <property type="entry name" value="zf-CCCH"/>
    <property type="match status" value="1"/>
</dbReference>
<dbReference type="OrthoDB" id="410307at2759"/>
<keyword evidence="1 5" id="KW-0479">Metal-binding</keyword>
<evidence type="ECO:0000256" key="2">
    <source>
        <dbReference type="ARBA" id="ARBA00022737"/>
    </source>
</evidence>
<feature type="zinc finger region" description="C3H1-type" evidence="5">
    <location>
        <begin position="272"/>
        <end position="300"/>
    </location>
</feature>
<keyword evidence="2" id="KW-0677">Repeat</keyword>
<evidence type="ECO:0000256" key="1">
    <source>
        <dbReference type="ARBA" id="ARBA00022723"/>
    </source>
</evidence>
<dbReference type="Proteomes" id="UP000504610">
    <property type="component" value="Chromosome 9"/>
</dbReference>
<dbReference type="InterPro" id="IPR036855">
    <property type="entry name" value="Znf_CCCH_sf"/>
</dbReference>
<dbReference type="SUPFAM" id="SSF90229">
    <property type="entry name" value="CCCH zinc finger"/>
    <property type="match status" value="2"/>
</dbReference>
<dbReference type="PANTHER" id="PTHR12547">
    <property type="entry name" value="CCCH ZINC FINGER/TIS11-RELATED"/>
    <property type="match status" value="1"/>
</dbReference>
<keyword evidence="3 5" id="KW-0863">Zinc-finger</keyword>
<dbReference type="GeneID" id="108824440"/>
<evidence type="ECO:0000256" key="3">
    <source>
        <dbReference type="ARBA" id="ARBA00022771"/>
    </source>
</evidence>
<proteinExistence type="predicted"/>
<dbReference type="Gene3D" id="4.10.1000.10">
    <property type="entry name" value="Zinc finger, CCCH-type"/>
    <property type="match status" value="2"/>
</dbReference>
<keyword evidence="8" id="KW-1185">Reference proteome</keyword>
<keyword evidence="4 5" id="KW-0862">Zinc</keyword>
<evidence type="ECO:0000256" key="6">
    <source>
        <dbReference type="SAM" id="MobiDB-lite"/>
    </source>
</evidence>
<feature type="compositionally biased region" description="Basic and acidic residues" evidence="6">
    <location>
        <begin position="128"/>
        <end position="138"/>
    </location>
</feature>
<sequence>MENETAPFTYSVITSHGEPSVGGGGGVVNQIYRSSSAMQQQRRQDMVNREALCYTRLHEASLEAEVLRLENTELRSMNLHLKRELDELIRSSVQNSRHRFGYDRVPLRMLSNLSIGDRGGAEDDDDAENRNRAVSRDDVSEESPTSVIANEDLNRSSLPKSISVRSSGYSKASQGGGGCGGGGSAAAQCGKSRGVVAKPGACGQQLSTTQRVYVRGGKKEEEEEIEVEVYNQGMTKTELCNKWQETGTCPYGDHCQFAHGIKELRPVIRHPRYKTEVCRMVLAGDICPYGHRCHFRHSLSEQEKLVASAGCKPNNKSCKLVK</sequence>
<dbReference type="GO" id="GO:0003729">
    <property type="term" value="F:mRNA binding"/>
    <property type="evidence" value="ECO:0007669"/>
    <property type="project" value="InterPro"/>
</dbReference>
<feature type="region of interest" description="Disordered" evidence="6">
    <location>
        <begin position="115"/>
        <end position="183"/>
    </location>
</feature>
<dbReference type="InterPro" id="IPR045877">
    <property type="entry name" value="ZFP36-like"/>
</dbReference>
<evidence type="ECO:0000313" key="8">
    <source>
        <dbReference type="Proteomes" id="UP000504610"/>
    </source>
</evidence>
<evidence type="ECO:0000313" key="9">
    <source>
        <dbReference type="RefSeq" id="XP_018453373.2"/>
    </source>
</evidence>
<dbReference type="RefSeq" id="XP_018453373.2">
    <property type="nucleotide sequence ID" value="XM_018597871.2"/>
</dbReference>
<dbReference type="InterPro" id="IPR000571">
    <property type="entry name" value="Znf_CCCH"/>
</dbReference>
<feature type="zinc finger region" description="C3H1-type" evidence="5">
    <location>
        <begin position="234"/>
        <end position="262"/>
    </location>
</feature>
<dbReference type="PANTHER" id="PTHR12547:SF162">
    <property type="entry name" value="ZINC FINGER CCCH DOMAIN-CONTAINING PROTEIN 15"/>
    <property type="match status" value="1"/>
</dbReference>
<reference evidence="8" key="1">
    <citation type="journal article" date="2019" name="Database">
        <title>The radish genome database (RadishGD): an integrated information resource for radish genomics.</title>
        <authorList>
            <person name="Yu H.J."/>
            <person name="Baek S."/>
            <person name="Lee Y.J."/>
            <person name="Cho A."/>
            <person name="Mun J.H."/>
        </authorList>
    </citation>
    <scope>NUCLEOTIDE SEQUENCE [LARGE SCALE GENOMIC DNA]</scope>
    <source>
        <strain evidence="8">cv. WK10039</strain>
    </source>
</reference>
<reference evidence="9" key="2">
    <citation type="submission" date="2025-08" db="UniProtKB">
        <authorList>
            <consortium name="RefSeq"/>
        </authorList>
    </citation>
    <scope>IDENTIFICATION</scope>
    <source>
        <tissue evidence="9">Leaf</tissue>
    </source>
</reference>
<dbReference type="GO" id="GO:0006355">
    <property type="term" value="P:regulation of DNA-templated transcription"/>
    <property type="evidence" value="ECO:0007669"/>
    <property type="project" value="UniProtKB-ARBA"/>
</dbReference>
<organism evidence="8 9">
    <name type="scientific">Raphanus sativus</name>
    <name type="common">Radish</name>
    <name type="synonym">Raphanus raphanistrum var. sativus</name>
    <dbReference type="NCBI Taxonomy" id="3726"/>
    <lineage>
        <taxon>Eukaryota</taxon>
        <taxon>Viridiplantae</taxon>
        <taxon>Streptophyta</taxon>
        <taxon>Embryophyta</taxon>
        <taxon>Tracheophyta</taxon>
        <taxon>Spermatophyta</taxon>
        <taxon>Magnoliopsida</taxon>
        <taxon>eudicotyledons</taxon>
        <taxon>Gunneridae</taxon>
        <taxon>Pentapetalae</taxon>
        <taxon>rosids</taxon>
        <taxon>malvids</taxon>
        <taxon>Brassicales</taxon>
        <taxon>Brassicaceae</taxon>
        <taxon>Brassiceae</taxon>
        <taxon>Raphanus</taxon>
    </lineage>
</organism>
<dbReference type="FunFam" id="4.10.1000.10:FF:000001">
    <property type="entry name" value="zinc finger CCCH domain-containing protein 15-like"/>
    <property type="match status" value="1"/>
</dbReference>
<dbReference type="SMART" id="SM00356">
    <property type="entry name" value="ZnF_C3H1"/>
    <property type="match status" value="2"/>
</dbReference>
<name>A0A6J0L0M2_RAPSA</name>
<feature type="domain" description="C3H1-type" evidence="7">
    <location>
        <begin position="234"/>
        <end position="262"/>
    </location>
</feature>